<dbReference type="Proteomes" id="UP000291422">
    <property type="component" value="Unassembled WGS sequence"/>
</dbReference>
<gene>
    <name evidence="1" type="ORF">AA0117_g13233</name>
</gene>
<dbReference type="AlphaFoldDB" id="A0A4Q4MRG2"/>
<sequence>MTIHAHLIPGSIPSSAIPLHIYNLPQHLQAQPQLVRLACQSCLVALVTSSKPGISDGTVKGFARAFMEDEFCKRNSSYSVCSGCRDAHKSGCAPIDPPFRRAVNMLMFLVDHATRKSINAFKDGGYNDGEEMDMYDNHEDLQRYWTRAYDYAKELRTAFTEHTAQVKREIAKSKMTEVEWAKVREASRNFNLQRFTAGLGSQGLNAPSCVVVDANLERSSFSKDGSATGREKRWYYYGREVPGDHEVVAPWLNVSESGSPTKRRRSSGDVSIDG</sequence>
<accession>A0A4Q4MRG2</accession>
<dbReference type="EMBL" id="PDXD01000171">
    <property type="protein sequence ID" value="RYN56957.1"/>
    <property type="molecule type" value="Genomic_DNA"/>
</dbReference>
<reference evidence="2" key="1">
    <citation type="journal article" date="2019" name="bioRxiv">
        <title>Genomics, evolutionary history and diagnostics of the Alternaria alternata species group including apple and Asian pear pathotypes.</title>
        <authorList>
            <person name="Armitage A.D."/>
            <person name="Cockerton H.M."/>
            <person name="Sreenivasaprasad S."/>
            <person name="Woodhall J.W."/>
            <person name="Lane C.R."/>
            <person name="Harrison R.J."/>
            <person name="Clarkson J.P."/>
        </authorList>
    </citation>
    <scope>NUCLEOTIDE SEQUENCE [LARGE SCALE GENOMIC DNA]</scope>
    <source>
        <strain evidence="2">FERA 1177</strain>
    </source>
</reference>
<evidence type="ECO:0000313" key="1">
    <source>
        <dbReference type="EMBL" id="RYN56957.1"/>
    </source>
</evidence>
<organism evidence="1 2">
    <name type="scientific">Alternaria alternata</name>
    <name type="common">Alternaria rot fungus</name>
    <name type="synonym">Torula alternata</name>
    <dbReference type="NCBI Taxonomy" id="5599"/>
    <lineage>
        <taxon>Eukaryota</taxon>
        <taxon>Fungi</taxon>
        <taxon>Dikarya</taxon>
        <taxon>Ascomycota</taxon>
        <taxon>Pezizomycotina</taxon>
        <taxon>Dothideomycetes</taxon>
        <taxon>Pleosporomycetidae</taxon>
        <taxon>Pleosporales</taxon>
        <taxon>Pleosporineae</taxon>
        <taxon>Pleosporaceae</taxon>
        <taxon>Alternaria</taxon>
        <taxon>Alternaria sect. Alternaria</taxon>
        <taxon>Alternaria alternata complex</taxon>
    </lineage>
</organism>
<protein>
    <submittedName>
        <fullName evidence="1">Uncharacterized protein</fullName>
    </submittedName>
</protein>
<evidence type="ECO:0000313" key="2">
    <source>
        <dbReference type="Proteomes" id="UP000291422"/>
    </source>
</evidence>
<comment type="caution">
    <text evidence="1">The sequence shown here is derived from an EMBL/GenBank/DDBJ whole genome shotgun (WGS) entry which is preliminary data.</text>
</comment>
<proteinExistence type="predicted"/>
<name>A0A4Q4MRG2_ALTAL</name>